<evidence type="ECO:0000256" key="8">
    <source>
        <dbReference type="SAM" id="Phobius"/>
    </source>
</evidence>
<dbReference type="InterPro" id="IPR001179">
    <property type="entry name" value="PPIase_FKBP_dom"/>
</dbReference>
<keyword evidence="8" id="KW-1133">Transmembrane helix</keyword>
<protein>
    <recommendedName>
        <fullName evidence="7">Peptidyl-prolyl cis-trans isomerase</fullName>
        <ecNumber evidence="7">5.2.1.8</ecNumber>
    </recommendedName>
</protein>
<evidence type="ECO:0000256" key="3">
    <source>
        <dbReference type="ARBA" id="ARBA00011738"/>
    </source>
</evidence>
<dbReference type="InterPro" id="IPR046357">
    <property type="entry name" value="PPIase_dom_sf"/>
</dbReference>
<keyword evidence="8" id="KW-0812">Transmembrane</keyword>
<sequence length="263" mass="28674">MANVLMTGKSEVNLLPPIVSFSLRFVIIRRQSFTHFAMAVMLSHAFILMFITQKGTTMATPTFDTIEAQASYGIGLQVGQQLSESGLQGLLPEALVAGIADALEGNQPQVPVEAVHRALREIHERADAVRRERFQAMAADGQKYLDENREKEGVNSTESGLQFRVLTQGEGPIPARTDRVRVHYTGKLIDGTVFDSSVARGEPAEFPVTGVIGGWIEALTLMPVGSKWELTNPHNLAYGERGAGASIPPFSTLIFEVELLDII</sequence>
<dbReference type="Proteomes" id="UP000254103">
    <property type="component" value="Unassembled WGS sequence"/>
</dbReference>
<dbReference type="PROSITE" id="PS50059">
    <property type="entry name" value="FKBP_PPIASE"/>
    <property type="match status" value="1"/>
</dbReference>
<keyword evidence="4 6" id="KW-0697">Rotamase</keyword>
<feature type="transmembrane region" description="Helical" evidence="8">
    <location>
        <begin position="33"/>
        <end position="51"/>
    </location>
</feature>
<comment type="similarity">
    <text evidence="2 7">Belongs to the FKBP-type PPIase family.</text>
</comment>
<dbReference type="Gene3D" id="1.10.287.460">
    <property type="entry name" value="Peptidyl-prolyl cis-trans isomerase, FKBP-type, N-terminal domain"/>
    <property type="match status" value="1"/>
</dbReference>
<dbReference type="PANTHER" id="PTHR43811:SF23">
    <property type="entry name" value="FKBP-TYPE 22 KDA PEPTIDYL-PROLYL CIS-TRANS ISOMERASE"/>
    <property type="match status" value="1"/>
</dbReference>
<evidence type="ECO:0000313" key="11">
    <source>
        <dbReference type="Proteomes" id="UP000254103"/>
    </source>
</evidence>
<dbReference type="FunFam" id="3.10.50.40:FF:000004">
    <property type="entry name" value="Peptidyl-prolyl cis-trans isomerase"/>
    <property type="match status" value="1"/>
</dbReference>
<dbReference type="Pfam" id="PF01346">
    <property type="entry name" value="FKBP_N"/>
    <property type="match status" value="1"/>
</dbReference>
<dbReference type="Gene3D" id="3.10.50.40">
    <property type="match status" value="1"/>
</dbReference>
<dbReference type="NCBIfam" id="NF008602">
    <property type="entry name" value="PRK11570.1"/>
    <property type="match status" value="1"/>
</dbReference>
<dbReference type="FunFam" id="1.10.287.460:FF:000001">
    <property type="entry name" value="Peptidyl-prolyl cis-trans isomerase"/>
    <property type="match status" value="1"/>
</dbReference>
<comment type="subunit">
    <text evidence="3">Homodimer.</text>
</comment>
<proteinExistence type="inferred from homology"/>
<dbReference type="EMBL" id="UGLJ01000001">
    <property type="protein sequence ID" value="STT86443.1"/>
    <property type="molecule type" value="Genomic_DNA"/>
</dbReference>
<dbReference type="GO" id="GO:0006457">
    <property type="term" value="P:protein folding"/>
    <property type="evidence" value="ECO:0007669"/>
    <property type="project" value="InterPro"/>
</dbReference>
<name>A0A377XWN3_KLEPN</name>
<dbReference type="InterPro" id="IPR036944">
    <property type="entry name" value="PPIase_FKBP_N_sf"/>
</dbReference>
<feature type="domain" description="PPIase FKBP-type" evidence="9">
    <location>
        <begin position="177"/>
        <end position="263"/>
    </location>
</feature>
<dbReference type="Pfam" id="PF00254">
    <property type="entry name" value="FKBP_C"/>
    <property type="match status" value="1"/>
</dbReference>
<evidence type="ECO:0000256" key="7">
    <source>
        <dbReference type="RuleBase" id="RU003915"/>
    </source>
</evidence>
<evidence type="ECO:0000256" key="5">
    <source>
        <dbReference type="ARBA" id="ARBA00023235"/>
    </source>
</evidence>
<dbReference type="SUPFAM" id="SSF54534">
    <property type="entry name" value="FKBP-like"/>
    <property type="match status" value="1"/>
</dbReference>
<dbReference type="InterPro" id="IPR000774">
    <property type="entry name" value="PPIase_FKBP_N"/>
</dbReference>
<reference evidence="10 11" key="1">
    <citation type="submission" date="2018-06" db="EMBL/GenBank/DDBJ databases">
        <authorList>
            <consortium name="Pathogen Informatics"/>
            <person name="Doyle S."/>
        </authorList>
    </citation>
    <scope>NUCLEOTIDE SEQUENCE [LARGE SCALE GENOMIC DNA]</scope>
    <source>
        <strain evidence="10 11">NCTC5052</strain>
    </source>
</reference>
<dbReference type="AlphaFoldDB" id="A0A377XWN3"/>
<evidence type="ECO:0000313" key="10">
    <source>
        <dbReference type="EMBL" id="STT86443.1"/>
    </source>
</evidence>
<keyword evidence="8" id="KW-0472">Membrane</keyword>
<evidence type="ECO:0000256" key="2">
    <source>
        <dbReference type="ARBA" id="ARBA00006577"/>
    </source>
</evidence>
<gene>
    <name evidence="10" type="primary">fklB_1</name>
    <name evidence="10" type="ORF">NCTC5052_00005</name>
</gene>
<accession>A0A377XWN3</accession>
<keyword evidence="5 6" id="KW-0413">Isomerase</keyword>
<dbReference type="EC" id="5.2.1.8" evidence="7"/>
<evidence type="ECO:0000256" key="4">
    <source>
        <dbReference type="ARBA" id="ARBA00023110"/>
    </source>
</evidence>
<evidence type="ECO:0000256" key="6">
    <source>
        <dbReference type="PROSITE-ProRule" id="PRU00277"/>
    </source>
</evidence>
<organism evidence="10 11">
    <name type="scientific">Klebsiella pneumoniae</name>
    <dbReference type="NCBI Taxonomy" id="573"/>
    <lineage>
        <taxon>Bacteria</taxon>
        <taxon>Pseudomonadati</taxon>
        <taxon>Pseudomonadota</taxon>
        <taxon>Gammaproteobacteria</taxon>
        <taxon>Enterobacterales</taxon>
        <taxon>Enterobacteriaceae</taxon>
        <taxon>Klebsiella/Raoultella group</taxon>
        <taxon>Klebsiella</taxon>
        <taxon>Klebsiella pneumoniae complex</taxon>
    </lineage>
</organism>
<dbReference type="GO" id="GO:0003755">
    <property type="term" value="F:peptidyl-prolyl cis-trans isomerase activity"/>
    <property type="evidence" value="ECO:0007669"/>
    <property type="project" value="UniProtKB-UniRule"/>
</dbReference>
<evidence type="ECO:0000259" key="9">
    <source>
        <dbReference type="PROSITE" id="PS50059"/>
    </source>
</evidence>
<comment type="catalytic activity">
    <reaction evidence="1 6 7">
        <text>[protein]-peptidylproline (omega=180) = [protein]-peptidylproline (omega=0)</text>
        <dbReference type="Rhea" id="RHEA:16237"/>
        <dbReference type="Rhea" id="RHEA-COMP:10747"/>
        <dbReference type="Rhea" id="RHEA-COMP:10748"/>
        <dbReference type="ChEBI" id="CHEBI:83833"/>
        <dbReference type="ChEBI" id="CHEBI:83834"/>
        <dbReference type="EC" id="5.2.1.8"/>
    </reaction>
</comment>
<dbReference type="PANTHER" id="PTHR43811">
    <property type="entry name" value="FKBP-TYPE PEPTIDYL-PROLYL CIS-TRANS ISOMERASE FKPA"/>
    <property type="match status" value="1"/>
</dbReference>
<evidence type="ECO:0000256" key="1">
    <source>
        <dbReference type="ARBA" id="ARBA00000971"/>
    </source>
</evidence>